<proteinExistence type="inferred from homology"/>
<dbReference type="RefSeq" id="WP_379908277.1">
    <property type="nucleotide sequence ID" value="NZ_JBHSWE010000001.1"/>
</dbReference>
<organism evidence="2 3">
    <name type="scientific">Marinobacterium aestuariivivens</name>
    <dbReference type="NCBI Taxonomy" id="1698799"/>
    <lineage>
        <taxon>Bacteria</taxon>
        <taxon>Pseudomonadati</taxon>
        <taxon>Pseudomonadota</taxon>
        <taxon>Gammaproteobacteria</taxon>
        <taxon>Oceanospirillales</taxon>
        <taxon>Oceanospirillaceae</taxon>
        <taxon>Marinobacterium</taxon>
    </lineage>
</organism>
<evidence type="ECO:0000313" key="3">
    <source>
        <dbReference type="Proteomes" id="UP001596422"/>
    </source>
</evidence>
<sequence>MVLIVPHREIAPDTLDNLISEFVTRDGTDYGEVETSLAERIAQVRRLLDRGEAVILFSESTGECNIVAKDSLRVTGDA</sequence>
<protein>
    <submittedName>
        <fullName evidence="2">YheU family protein</fullName>
    </submittedName>
</protein>
<reference evidence="3" key="1">
    <citation type="journal article" date="2019" name="Int. J. Syst. Evol. Microbiol.">
        <title>The Global Catalogue of Microorganisms (GCM) 10K type strain sequencing project: providing services to taxonomists for standard genome sequencing and annotation.</title>
        <authorList>
            <consortium name="The Broad Institute Genomics Platform"/>
            <consortium name="The Broad Institute Genome Sequencing Center for Infectious Disease"/>
            <person name="Wu L."/>
            <person name="Ma J."/>
        </authorList>
    </citation>
    <scope>NUCLEOTIDE SEQUENCE [LARGE SCALE GENOMIC DNA]</scope>
    <source>
        <strain evidence="3">NBRC 111756</strain>
    </source>
</reference>
<comment type="similarity">
    <text evidence="1">Belongs to the UPF0270 family.</text>
</comment>
<dbReference type="EMBL" id="JBHSWE010000001">
    <property type="protein sequence ID" value="MFC6669740.1"/>
    <property type="molecule type" value="Genomic_DNA"/>
</dbReference>
<comment type="caution">
    <text evidence="2">The sequence shown here is derived from an EMBL/GenBank/DDBJ whole genome shotgun (WGS) entry which is preliminary data.</text>
</comment>
<dbReference type="SUPFAM" id="SSF118001">
    <property type="entry name" value="YehU-like"/>
    <property type="match status" value="1"/>
</dbReference>
<dbReference type="PIRSF" id="PIRSF006169">
    <property type="entry name" value="UCP006169"/>
    <property type="match status" value="1"/>
</dbReference>
<dbReference type="Pfam" id="PF06794">
    <property type="entry name" value="UPF0270"/>
    <property type="match status" value="1"/>
</dbReference>
<accession>A0ABW1ZX15</accession>
<dbReference type="Proteomes" id="UP001596422">
    <property type="component" value="Unassembled WGS sequence"/>
</dbReference>
<evidence type="ECO:0000256" key="1">
    <source>
        <dbReference type="ARBA" id="ARBA00006450"/>
    </source>
</evidence>
<keyword evidence="3" id="KW-1185">Reference proteome</keyword>
<dbReference type="Gene3D" id="1.10.10.610">
    <property type="entry name" value="YehU-like"/>
    <property type="match status" value="1"/>
</dbReference>
<dbReference type="InterPro" id="IPR010648">
    <property type="entry name" value="UPF0270"/>
</dbReference>
<gene>
    <name evidence="2" type="ORF">ACFQDL_06295</name>
</gene>
<dbReference type="InterPro" id="IPR036685">
    <property type="entry name" value="YehU-like_sf"/>
</dbReference>
<name>A0ABW1ZX15_9GAMM</name>
<evidence type="ECO:0000313" key="2">
    <source>
        <dbReference type="EMBL" id="MFC6669740.1"/>
    </source>
</evidence>